<accession>A0AAE1BVI2</accession>
<feature type="compositionally biased region" description="Basic and acidic residues" evidence="1">
    <location>
        <begin position="18"/>
        <end position="28"/>
    </location>
</feature>
<evidence type="ECO:0000256" key="1">
    <source>
        <dbReference type="SAM" id="MobiDB-lite"/>
    </source>
</evidence>
<organism evidence="2 3">
    <name type="scientific">Petrolisthes cinctipes</name>
    <name type="common">Flat porcelain crab</name>
    <dbReference type="NCBI Taxonomy" id="88211"/>
    <lineage>
        <taxon>Eukaryota</taxon>
        <taxon>Metazoa</taxon>
        <taxon>Ecdysozoa</taxon>
        <taxon>Arthropoda</taxon>
        <taxon>Crustacea</taxon>
        <taxon>Multicrustacea</taxon>
        <taxon>Malacostraca</taxon>
        <taxon>Eumalacostraca</taxon>
        <taxon>Eucarida</taxon>
        <taxon>Decapoda</taxon>
        <taxon>Pleocyemata</taxon>
        <taxon>Anomura</taxon>
        <taxon>Galatheoidea</taxon>
        <taxon>Porcellanidae</taxon>
        <taxon>Petrolisthes</taxon>
    </lineage>
</organism>
<evidence type="ECO:0000313" key="3">
    <source>
        <dbReference type="Proteomes" id="UP001286313"/>
    </source>
</evidence>
<sequence length="141" mass="15533">MQDQDATTTQTFQTRTRSVLEEPLKREGGGGGGRRLRGACGLGALVGLVCGRPIQEDTEDLGLLESTNSEDSQALDETNGVSVLWLRRHLGDKTKGKVKEVGWWFLEGLSGYANLYHPTSFNPSVKLYPTTDIIQTTPYYI</sequence>
<keyword evidence="3" id="KW-1185">Reference proteome</keyword>
<comment type="caution">
    <text evidence="2">The sequence shown here is derived from an EMBL/GenBank/DDBJ whole genome shotgun (WGS) entry which is preliminary data.</text>
</comment>
<reference evidence="2" key="1">
    <citation type="submission" date="2023-10" db="EMBL/GenBank/DDBJ databases">
        <title>Genome assemblies of two species of porcelain crab, Petrolisthes cinctipes and Petrolisthes manimaculis (Anomura: Porcellanidae).</title>
        <authorList>
            <person name="Angst P."/>
        </authorList>
    </citation>
    <scope>NUCLEOTIDE SEQUENCE</scope>
    <source>
        <strain evidence="2">PB745_01</strain>
        <tissue evidence="2">Gill</tissue>
    </source>
</reference>
<proteinExistence type="predicted"/>
<dbReference type="Proteomes" id="UP001286313">
    <property type="component" value="Unassembled WGS sequence"/>
</dbReference>
<protein>
    <submittedName>
        <fullName evidence="2">Uncharacterized protein</fullName>
    </submittedName>
</protein>
<dbReference type="EMBL" id="JAWQEG010005989">
    <property type="protein sequence ID" value="KAK3856084.1"/>
    <property type="molecule type" value="Genomic_DNA"/>
</dbReference>
<name>A0AAE1BVI2_PETCI</name>
<feature type="region of interest" description="Disordered" evidence="1">
    <location>
        <begin position="1"/>
        <end position="33"/>
    </location>
</feature>
<gene>
    <name evidence="2" type="ORF">Pcinc_037553</name>
</gene>
<feature type="compositionally biased region" description="Low complexity" evidence="1">
    <location>
        <begin position="1"/>
        <end position="17"/>
    </location>
</feature>
<evidence type="ECO:0000313" key="2">
    <source>
        <dbReference type="EMBL" id="KAK3856084.1"/>
    </source>
</evidence>
<dbReference type="AlphaFoldDB" id="A0AAE1BVI2"/>